<gene>
    <name evidence="1" type="ORF">OL599_23465</name>
</gene>
<dbReference type="AlphaFoldDB" id="A0AA42CGB6"/>
<comment type="caution">
    <text evidence="1">The sequence shown here is derived from an EMBL/GenBank/DDBJ whole genome shotgun (WGS) entry which is preliminary data.</text>
</comment>
<sequence length="108" mass="11431">MTISINVLHGLSNVTDDDKERARSAAQAVLNKAGVRAADAYVEFQRQWRELGTAEAAAGGKVQHHDSLTGLAALWILAEQAADIALTEGWADPNGASCSISAWPDCRG</sequence>
<dbReference type="EMBL" id="JAPDNT010000040">
    <property type="protein sequence ID" value="MCW3477529.1"/>
    <property type="molecule type" value="Genomic_DNA"/>
</dbReference>
<protein>
    <submittedName>
        <fullName evidence="1">Uncharacterized protein</fullName>
    </submittedName>
</protein>
<reference evidence="1" key="2">
    <citation type="submission" date="2022-10" db="EMBL/GenBank/DDBJ databases">
        <authorList>
            <person name="Trinh H.N."/>
        </authorList>
    </citation>
    <scope>NUCLEOTIDE SEQUENCE</scope>
    <source>
        <strain evidence="1">RN2-1</strain>
    </source>
</reference>
<dbReference type="RefSeq" id="WP_264716479.1">
    <property type="nucleotide sequence ID" value="NZ_JAPDNT010000040.1"/>
</dbReference>
<reference evidence="1" key="1">
    <citation type="submission" date="2022-09" db="EMBL/GenBank/DDBJ databases">
        <title>Rhodovastum sp. nov. RN2-1 isolated from soil in Seongnam, South Korea.</title>
        <authorList>
            <person name="Le N.T."/>
        </authorList>
    </citation>
    <scope>NUCLEOTIDE SEQUENCE</scope>
    <source>
        <strain evidence="1">RN2-1</strain>
    </source>
</reference>
<evidence type="ECO:0000313" key="1">
    <source>
        <dbReference type="EMBL" id="MCW3477529.1"/>
    </source>
</evidence>
<name>A0AA42CGB6_9PROT</name>
<organism evidence="1 2">
    <name type="scientific">Limobrevibacterium gyesilva</name>
    <dbReference type="NCBI Taxonomy" id="2991712"/>
    <lineage>
        <taxon>Bacteria</taxon>
        <taxon>Pseudomonadati</taxon>
        <taxon>Pseudomonadota</taxon>
        <taxon>Alphaproteobacteria</taxon>
        <taxon>Acetobacterales</taxon>
        <taxon>Acetobacteraceae</taxon>
        <taxon>Limobrevibacterium</taxon>
    </lineage>
</organism>
<accession>A0AA42CGB6</accession>
<keyword evidence="2" id="KW-1185">Reference proteome</keyword>
<proteinExistence type="predicted"/>
<evidence type="ECO:0000313" key="2">
    <source>
        <dbReference type="Proteomes" id="UP001165679"/>
    </source>
</evidence>
<dbReference type="Proteomes" id="UP001165679">
    <property type="component" value="Unassembled WGS sequence"/>
</dbReference>